<dbReference type="InterPro" id="IPR040756">
    <property type="entry name" value="Peptidase_M61_N"/>
</dbReference>
<dbReference type="SUPFAM" id="SSF55486">
    <property type="entry name" value="Metalloproteases ('zincins'), catalytic domain"/>
    <property type="match status" value="1"/>
</dbReference>
<evidence type="ECO:0000313" key="5">
    <source>
        <dbReference type="Proteomes" id="UP000289857"/>
    </source>
</evidence>
<dbReference type="Gene3D" id="2.30.42.10">
    <property type="match status" value="1"/>
</dbReference>
<protein>
    <submittedName>
        <fullName evidence="4">Peptidase M61</fullName>
    </submittedName>
</protein>
<feature type="domain" description="PDZ" evidence="2">
    <location>
        <begin position="516"/>
        <end position="586"/>
    </location>
</feature>
<accession>A0A4Q1K9G8</accession>
<evidence type="ECO:0000259" key="2">
    <source>
        <dbReference type="Pfam" id="PF13180"/>
    </source>
</evidence>
<dbReference type="InterPro" id="IPR036034">
    <property type="entry name" value="PDZ_sf"/>
</dbReference>
<dbReference type="AlphaFoldDB" id="A0A4Q1K9G8"/>
<dbReference type="RefSeq" id="WP_129461418.1">
    <property type="nucleotide sequence ID" value="NZ_SBKN01000004.1"/>
</dbReference>
<dbReference type="InterPro" id="IPR007963">
    <property type="entry name" value="Peptidase_M61_catalytic"/>
</dbReference>
<evidence type="ECO:0000259" key="3">
    <source>
        <dbReference type="Pfam" id="PF17899"/>
    </source>
</evidence>
<dbReference type="EMBL" id="SBKN01000004">
    <property type="protein sequence ID" value="RXR22533.1"/>
    <property type="molecule type" value="Genomic_DNA"/>
</dbReference>
<dbReference type="SUPFAM" id="SSF50156">
    <property type="entry name" value="PDZ domain-like"/>
    <property type="match status" value="1"/>
</dbReference>
<dbReference type="Proteomes" id="UP000289857">
    <property type="component" value="Unassembled WGS sequence"/>
</dbReference>
<reference evidence="5" key="1">
    <citation type="submission" date="2019-01" db="EMBL/GenBank/DDBJ databases">
        <title>Cytophagaceae bacterium strain CAR-16.</title>
        <authorList>
            <person name="Chen W.-M."/>
        </authorList>
    </citation>
    <scope>NUCLEOTIDE SEQUENCE [LARGE SCALE GENOMIC DNA]</scope>
    <source>
        <strain evidence="5">WWJ-16</strain>
    </source>
</reference>
<comment type="caution">
    <text evidence="4">The sequence shown here is derived from an EMBL/GenBank/DDBJ whole genome shotgun (WGS) entry which is preliminary data.</text>
</comment>
<organism evidence="4 5">
    <name type="scientific">Flavobacterium stagni</name>
    <dbReference type="NCBI Taxonomy" id="2506421"/>
    <lineage>
        <taxon>Bacteria</taxon>
        <taxon>Pseudomonadati</taxon>
        <taxon>Bacteroidota</taxon>
        <taxon>Flavobacteriia</taxon>
        <taxon>Flavobacteriales</taxon>
        <taxon>Flavobacteriaceae</taxon>
        <taxon>Flavobacterium</taxon>
    </lineage>
</organism>
<gene>
    <name evidence="4" type="ORF">EQG61_08095</name>
</gene>
<keyword evidence="5" id="KW-1185">Reference proteome</keyword>
<dbReference type="PROSITE" id="PS51257">
    <property type="entry name" value="PROKAR_LIPOPROTEIN"/>
    <property type="match status" value="1"/>
</dbReference>
<dbReference type="InterPro" id="IPR001478">
    <property type="entry name" value="PDZ"/>
</dbReference>
<proteinExistence type="predicted"/>
<evidence type="ECO:0000313" key="4">
    <source>
        <dbReference type="EMBL" id="RXR22533.1"/>
    </source>
</evidence>
<dbReference type="Gene3D" id="1.10.390.10">
    <property type="entry name" value="Neutral Protease Domain 2"/>
    <property type="match status" value="1"/>
</dbReference>
<evidence type="ECO:0000259" key="1">
    <source>
        <dbReference type="Pfam" id="PF05299"/>
    </source>
</evidence>
<dbReference type="OrthoDB" id="9778516at2"/>
<feature type="domain" description="Peptidase M61 catalytic" evidence="1">
    <location>
        <begin position="307"/>
        <end position="415"/>
    </location>
</feature>
<sequence>MKKIILSFATALFIIGCGSAPKTEQLRNDVGIHLDLIQVKDDKVKVTVSAPTIQEAEIVYHLPKIIPGTYSEDDYGKMIEEVKAFDKDGNPLTVTTLDKNSWSIKEAQKLKTLTYFVNDTYDTEKSMRFGEGIFSPAGTNILADKNFMINQHGFIGYFEGKKDLPYLVKISHPEGLYGATSLTDSDPSSTEDLFLANRYSELVDNPIMYAKPDYTNFTVDGMEILFSIYSPSGKHNAATLSPDIERMIRAQKKFLGPINNNKKYSILLYLSNVTGADAKGFGALEHNTSTTVVFPEMMGKEMLGKQLIDVVSHEFFHIVTPLGVHSNEIHYFDFNAPKMSQHLWMYEGITEYFANLFQVNQGLISEDDFYGRMRSKIKNAKQFKDNMSFTEMSQNVLKAPYKDQYTNVYEKGALIGMCLDIIIREKSNGERGVLDLMQKLTNEFGPSRPFEDSALFDRVVALTYPEVGDFLRTHVSGTTPIDYDVYFAKMGVGKGKVKKKDNPFFLKYTPCITANAEKQITVREGVELSEFMKSMGLKADDVILAINEKAFSMDDIASLMDTVQQWNENEPVTLTIKRDGKTLTLKGKALFSYSESEGFMVIDSTKNRLKESWLKG</sequence>
<dbReference type="Gene3D" id="2.60.40.3650">
    <property type="match status" value="1"/>
</dbReference>
<dbReference type="Pfam" id="PF13180">
    <property type="entry name" value="PDZ_2"/>
    <property type="match status" value="1"/>
</dbReference>
<dbReference type="InterPro" id="IPR027268">
    <property type="entry name" value="Peptidase_M4/M1_CTD_sf"/>
</dbReference>
<name>A0A4Q1K9G8_9FLAO</name>
<feature type="domain" description="Peptidase M61 N-terminal" evidence="3">
    <location>
        <begin position="33"/>
        <end position="211"/>
    </location>
</feature>
<dbReference type="Pfam" id="PF17899">
    <property type="entry name" value="Peptidase_M61_N"/>
    <property type="match status" value="1"/>
</dbReference>
<dbReference type="Pfam" id="PF05299">
    <property type="entry name" value="Peptidase_M61"/>
    <property type="match status" value="1"/>
</dbReference>